<evidence type="ECO:0000313" key="2">
    <source>
        <dbReference type="Proteomes" id="UP000248975"/>
    </source>
</evidence>
<accession>A0A2W5S7M8</accession>
<proteinExistence type="predicted"/>
<gene>
    <name evidence="1" type="ORF">DI533_20565</name>
</gene>
<dbReference type="Proteomes" id="UP000248975">
    <property type="component" value="Unassembled WGS sequence"/>
</dbReference>
<reference evidence="1 2" key="1">
    <citation type="submission" date="2017-08" db="EMBL/GenBank/DDBJ databases">
        <title>Infants hospitalized years apart are colonized by the same room-sourced microbial strains.</title>
        <authorList>
            <person name="Brooks B."/>
            <person name="Olm M.R."/>
            <person name="Firek B.A."/>
            <person name="Baker R."/>
            <person name="Thomas B.C."/>
            <person name="Morowitz M.J."/>
            <person name="Banfield J.F."/>
        </authorList>
    </citation>
    <scope>NUCLEOTIDE SEQUENCE [LARGE SCALE GENOMIC DNA]</scope>
    <source>
        <strain evidence="1">S2_003_000_R2_11</strain>
    </source>
</reference>
<evidence type="ECO:0000313" key="1">
    <source>
        <dbReference type="EMBL" id="PZQ95055.1"/>
    </source>
</evidence>
<dbReference type="AlphaFoldDB" id="A0A2W5S7M8"/>
<comment type="caution">
    <text evidence="1">The sequence shown here is derived from an EMBL/GenBank/DDBJ whole genome shotgun (WGS) entry which is preliminary data.</text>
</comment>
<dbReference type="EMBL" id="QFQS01000010">
    <property type="protein sequence ID" value="PZQ95055.1"/>
    <property type="molecule type" value="Genomic_DNA"/>
</dbReference>
<name>A0A2W5S7M8_CERSP</name>
<organism evidence="1 2">
    <name type="scientific">Cereibacter sphaeroides</name>
    <name type="common">Rhodobacter sphaeroides</name>
    <dbReference type="NCBI Taxonomy" id="1063"/>
    <lineage>
        <taxon>Bacteria</taxon>
        <taxon>Pseudomonadati</taxon>
        <taxon>Pseudomonadota</taxon>
        <taxon>Alphaproteobacteria</taxon>
        <taxon>Rhodobacterales</taxon>
        <taxon>Paracoccaceae</taxon>
        <taxon>Cereibacter</taxon>
    </lineage>
</organism>
<sequence length="106" mass="12884">MSPAHHIDQLRRREAIMRRHMRRAEAYREAVRVMRQMSYHDAPDFSVPFKPIHYYMHLLPGFNTHFIPAKFVGWRKLRAIDVTIDPDNEGKVRFSFNADYLRKRDW</sequence>
<protein>
    <submittedName>
        <fullName evidence="1">Uncharacterized protein</fullName>
    </submittedName>
</protein>